<protein>
    <submittedName>
        <fullName evidence="3">Uncharacterized protein</fullName>
    </submittedName>
</protein>
<proteinExistence type="predicted"/>
<dbReference type="RefSeq" id="WP_303908445.1">
    <property type="nucleotide sequence ID" value="NZ_DYXC01000153.1"/>
</dbReference>
<evidence type="ECO:0000313" key="4">
    <source>
        <dbReference type="Proteomes" id="UP000703315"/>
    </source>
</evidence>
<dbReference type="AlphaFoldDB" id="A0A921K8Z0"/>
<feature type="transmembrane region" description="Helical" evidence="2">
    <location>
        <begin position="145"/>
        <end position="165"/>
    </location>
</feature>
<organism evidence="3 4">
    <name type="scientific">Enteractinococcus helveticum</name>
    <dbReference type="NCBI Taxonomy" id="1837282"/>
    <lineage>
        <taxon>Bacteria</taxon>
        <taxon>Bacillati</taxon>
        <taxon>Actinomycetota</taxon>
        <taxon>Actinomycetes</taxon>
        <taxon>Micrococcales</taxon>
        <taxon>Micrococcaceae</taxon>
    </lineage>
</organism>
<evidence type="ECO:0000256" key="1">
    <source>
        <dbReference type="SAM" id="MobiDB-lite"/>
    </source>
</evidence>
<feature type="transmembrane region" description="Helical" evidence="2">
    <location>
        <begin position="185"/>
        <end position="204"/>
    </location>
</feature>
<name>A0A921K8Z0_9MICC</name>
<feature type="transmembrane region" description="Helical" evidence="2">
    <location>
        <begin position="113"/>
        <end position="138"/>
    </location>
</feature>
<feature type="region of interest" description="Disordered" evidence="1">
    <location>
        <begin position="1"/>
        <end position="26"/>
    </location>
</feature>
<dbReference type="EMBL" id="DYXC01000153">
    <property type="protein sequence ID" value="HJF15756.1"/>
    <property type="molecule type" value="Genomic_DNA"/>
</dbReference>
<comment type="caution">
    <text evidence="3">The sequence shown here is derived from an EMBL/GenBank/DDBJ whole genome shotgun (WGS) entry which is preliminary data.</text>
</comment>
<dbReference type="Proteomes" id="UP000703315">
    <property type="component" value="Unassembled WGS sequence"/>
</dbReference>
<keyword evidence="2" id="KW-1133">Transmembrane helix</keyword>
<reference evidence="3" key="1">
    <citation type="journal article" date="2021" name="PeerJ">
        <title>Extensive microbial diversity within the chicken gut microbiome revealed by metagenomics and culture.</title>
        <authorList>
            <person name="Gilroy R."/>
            <person name="Ravi A."/>
            <person name="Getino M."/>
            <person name="Pursley I."/>
            <person name="Horton D.L."/>
            <person name="Alikhan N.F."/>
            <person name="Baker D."/>
            <person name="Gharbi K."/>
            <person name="Hall N."/>
            <person name="Watson M."/>
            <person name="Adriaenssens E.M."/>
            <person name="Foster-Nyarko E."/>
            <person name="Jarju S."/>
            <person name="Secka A."/>
            <person name="Antonio M."/>
            <person name="Oren A."/>
            <person name="Chaudhuri R.R."/>
            <person name="La Ragione R."/>
            <person name="Hildebrand F."/>
            <person name="Pallen M.J."/>
        </authorList>
    </citation>
    <scope>NUCLEOTIDE SEQUENCE</scope>
    <source>
        <strain evidence="3">ChiHjej13B12-14962</strain>
    </source>
</reference>
<sequence>MARKRRAKDYANHEPAPAQQTTRADRKRLTVAQAKADIRQAGHQEGSPGILVLAILAVTVFIGFYYHILALQGMEQLTGGLLMLDHRMSGFDLTAVEQLGERMDDEALRQYNWIHITAGRIFPIMMGLSLIAVALWTLKTIWARWSAIIVAIGYAAFELWAATAREQALNDVTQANVTLASSLTIAQWLLFILLVIWIVVILVLKFVGRNSAGLATSLDDEREIGGTYR</sequence>
<evidence type="ECO:0000313" key="3">
    <source>
        <dbReference type="EMBL" id="HJF15756.1"/>
    </source>
</evidence>
<keyword evidence="2" id="KW-0472">Membrane</keyword>
<evidence type="ECO:0000256" key="2">
    <source>
        <dbReference type="SAM" id="Phobius"/>
    </source>
</evidence>
<accession>A0A921K8Z0</accession>
<gene>
    <name evidence="3" type="ORF">K8V32_13360</name>
</gene>
<feature type="transmembrane region" description="Helical" evidence="2">
    <location>
        <begin position="49"/>
        <end position="68"/>
    </location>
</feature>
<keyword evidence="2" id="KW-0812">Transmembrane</keyword>
<reference evidence="3" key="2">
    <citation type="submission" date="2021-09" db="EMBL/GenBank/DDBJ databases">
        <authorList>
            <person name="Gilroy R."/>
        </authorList>
    </citation>
    <scope>NUCLEOTIDE SEQUENCE</scope>
    <source>
        <strain evidence="3">ChiHjej13B12-14962</strain>
    </source>
</reference>